<dbReference type="Gene3D" id="1.10.10.10">
    <property type="entry name" value="Winged helix-like DNA-binding domain superfamily/Winged helix DNA-binding domain"/>
    <property type="match status" value="1"/>
</dbReference>
<dbReference type="InterPro" id="IPR036390">
    <property type="entry name" value="WH_DNA-bd_sf"/>
</dbReference>
<accession>A0ABD1KAN6</accession>
<dbReference type="PRINTS" id="PR00053">
    <property type="entry name" value="FORKHEAD"/>
</dbReference>
<dbReference type="GO" id="GO:0003677">
    <property type="term" value="F:DNA binding"/>
    <property type="evidence" value="ECO:0007669"/>
    <property type="project" value="UniProtKB-UniRule"/>
</dbReference>
<reference evidence="6 7" key="1">
    <citation type="submission" date="2024-09" db="EMBL/GenBank/DDBJ databases">
        <title>A chromosome-level genome assembly of Gray's grenadier anchovy, Coilia grayii.</title>
        <authorList>
            <person name="Fu Z."/>
        </authorList>
    </citation>
    <scope>NUCLEOTIDE SEQUENCE [LARGE SCALE GENOMIC DNA]</scope>
    <source>
        <strain evidence="6">G4</strain>
        <tissue evidence="6">Muscle</tissue>
    </source>
</reference>
<dbReference type="Proteomes" id="UP001591681">
    <property type="component" value="Unassembled WGS sequence"/>
</dbReference>
<name>A0ABD1KAN6_9TELE</name>
<feature type="domain" description="Fork-head" evidence="5">
    <location>
        <begin position="126"/>
        <end position="220"/>
    </location>
</feature>
<keyword evidence="4" id="KW-0539">Nucleus</keyword>
<evidence type="ECO:0000256" key="2">
    <source>
        <dbReference type="ARBA" id="ARBA00023125"/>
    </source>
</evidence>
<evidence type="ECO:0000259" key="5">
    <source>
        <dbReference type="PROSITE" id="PS50039"/>
    </source>
</evidence>
<dbReference type="GO" id="GO:0006355">
    <property type="term" value="P:regulation of DNA-templated transcription"/>
    <property type="evidence" value="ECO:0007669"/>
    <property type="project" value="UniProtKB-ARBA"/>
</dbReference>
<dbReference type="InterPro" id="IPR018122">
    <property type="entry name" value="TF_fork_head_CS_1"/>
</dbReference>
<dbReference type="InterPro" id="IPR036388">
    <property type="entry name" value="WH-like_DNA-bd_sf"/>
</dbReference>
<comment type="caution">
    <text evidence="6">The sequence shown here is derived from an EMBL/GenBank/DDBJ whole genome shotgun (WGS) entry which is preliminary data.</text>
</comment>
<dbReference type="PROSITE" id="PS50039">
    <property type="entry name" value="FORK_HEAD_3"/>
    <property type="match status" value="1"/>
</dbReference>
<feature type="DNA-binding region" description="Fork-head" evidence="4">
    <location>
        <begin position="126"/>
        <end position="220"/>
    </location>
</feature>
<dbReference type="PANTHER" id="PTHR46617">
    <property type="entry name" value="FORKHEAD BOX PROTEIN G1"/>
    <property type="match status" value="1"/>
</dbReference>
<dbReference type="SUPFAM" id="SSF46785">
    <property type="entry name" value="Winged helix' DNA-binding domain"/>
    <property type="match status" value="1"/>
</dbReference>
<dbReference type="Pfam" id="PF00250">
    <property type="entry name" value="Forkhead"/>
    <property type="match status" value="1"/>
</dbReference>
<dbReference type="PANTHER" id="PTHR46617:SF6">
    <property type="entry name" value="FORKHEAD BOX PROTEIN G1"/>
    <property type="match status" value="1"/>
</dbReference>
<dbReference type="InterPro" id="IPR030456">
    <property type="entry name" value="TF_fork_head_CS_2"/>
</dbReference>
<evidence type="ECO:0000313" key="7">
    <source>
        <dbReference type="Proteomes" id="UP001591681"/>
    </source>
</evidence>
<dbReference type="PROSITE" id="PS00658">
    <property type="entry name" value="FORK_HEAD_2"/>
    <property type="match status" value="1"/>
</dbReference>
<dbReference type="CDD" id="cd20021">
    <property type="entry name" value="FH_FOXG"/>
    <property type="match status" value="1"/>
</dbReference>
<evidence type="ECO:0000256" key="1">
    <source>
        <dbReference type="ARBA" id="ARBA00004123"/>
    </source>
</evidence>
<comment type="subcellular location">
    <subcellularLocation>
        <location evidence="1 4">Nucleus</location>
    </subcellularLocation>
</comment>
<dbReference type="SMART" id="SM00339">
    <property type="entry name" value="FH"/>
    <property type="match status" value="1"/>
</dbReference>
<dbReference type="GO" id="GO:0005634">
    <property type="term" value="C:nucleus"/>
    <property type="evidence" value="ECO:0007669"/>
    <property type="project" value="UniProtKB-SubCell"/>
</dbReference>
<dbReference type="PROSITE" id="PS00657">
    <property type="entry name" value="FORK_HEAD_1"/>
    <property type="match status" value="1"/>
</dbReference>
<dbReference type="InterPro" id="IPR047208">
    <property type="entry name" value="FOXG1"/>
</dbReference>
<keyword evidence="7" id="KW-1185">Reference proteome</keyword>
<evidence type="ECO:0000256" key="3">
    <source>
        <dbReference type="ARBA" id="ARBA00034868"/>
    </source>
</evidence>
<gene>
    <name evidence="6" type="ORF">ACEWY4_008350</name>
</gene>
<dbReference type="FunFam" id="1.10.10.10:FF:000135">
    <property type="entry name" value="forkhead box protein G1"/>
    <property type="match status" value="1"/>
</dbReference>
<dbReference type="InterPro" id="IPR001766">
    <property type="entry name" value="Fork_head_dom"/>
</dbReference>
<evidence type="ECO:0000256" key="4">
    <source>
        <dbReference type="PROSITE-ProRule" id="PRU00089"/>
    </source>
</evidence>
<organism evidence="6 7">
    <name type="scientific">Coilia grayii</name>
    <name type="common">Gray's grenadier anchovy</name>
    <dbReference type="NCBI Taxonomy" id="363190"/>
    <lineage>
        <taxon>Eukaryota</taxon>
        <taxon>Metazoa</taxon>
        <taxon>Chordata</taxon>
        <taxon>Craniata</taxon>
        <taxon>Vertebrata</taxon>
        <taxon>Euteleostomi</taxon>
        <taxon>Actinopterygii</taxon>
        <taxon>Neopterygii</taxon>
        <taxon>Teleostei</taxon>
        <taxon>Clupei</taxon>
        <taxon>Clupeiformes</taxon>
        <taxon>Clupeoidei</taxon>
        <taxon>Engraulidae</taxon>
        <taxon>Coilinae</taxon>
        <taxon>Coilia</taxon>
    </lineage>
</organism>
<keyword evidence="2 4" id="KW-0238">DNA-binding</keyword>
<proteinExistence type="predicted"/>
<dbReference type="EMBL" id="JBHFQA010000007">
    <property type="protein sequence ID" value="KAL2096202.1"/>
    <property type="molecule type" value="Genomic_DNA"/>
</dbReference>
<dbReference type="AlphaFoldDB" id="A0ABD1KAN6"/>
<evidence type="ECO:0000313" key="6">
    <source>
        <dbReference type="EMBL" id="KAL2096202.1"/>
    </source>
</evidence>
<sequence>MLNMEGVKAPARLLQKSSFSISSLLFQREALMNERGPPLDASLSGGVKNLSRHHFFPDQKPRSALIRDGKYAFSDDKRNCKARCSSIRIDKLVPGDKKKKGEKKTVDCVEVKAEKGDRGKNGKPEKPPFSYNALIMMAIRQSPARRLTLNGIYEFIMDNFPYYRDNKQGWQNSIRHNLSLNKCFVKVPRHYDDPGKGNYWMLDPSSEDVFIGGTTGKLRRRSTAASRAKLAMKRGPRMSSTSAAGLAFTGSVYWPMPPLLALQHSVHSHPSSTPFLGSSQSSYAASLLSHSSHITSSVPPSSERLLPSSQENAYFGIGGEHHHQMTATASYVSSSLPCALPLPGPCSFNLLSGQTSYFYSHQLPNLADLTPWSPDDHSQSKASLAGPFLSVKNSSSEHLSSFCSELPNYFSPFSATTALNM</sequence>
<protein>
    <recommendedName>
        <fullName evidence="3">Forkhead box protein G1</fullName>
    </recommendedName>
</protein>